<dbReference type="Proteomes" id="UP000009168">
    <property type="component" value="Unassembled WGS sequence"/>
</dbReference>
<dbReference type="HOGENOM" id="CLU_389598_0_0_1"/>
<dbReference type="OrthoDB" id="296114at2759"/>
<evidence type="ECO:0000313" key="3">
    <source>
        <dbReference type="EMBL" id="EAR84518.1"/>
    </source>
</evidence>
<feature type="coiled-coil region" evidence="1">
    <location>
        <begin position="25"/>
        <end position="56"/>
    </location>
</feature>
<dbReference type="InParanoid" id="Q22H06"/>
<sequence>MMYGDQILNTEMINETLSNRQSAKMIYLQKENEQLLQENEDLKEALKLNKEALRISYQSTFLSESASTSFNSIPSQQSKIIHLTSSNKNQQHLQSTYASNQKTIDDFVLKLIQENERLLGTITVMAKERNKAQSIALLQEQIAEENSNFYQEQLAEREDKIKELRMLIQDKEFVIQDFEKAKGYYDYGSNVLVRIRDITTPNEQSIKLHNEIEHLKGMIQKLSEENQKLVEKIQQKEEHSRVLKQEILKLRLVILNPVNYQKMKGFLMHNYAEKGDEDAFMCGAFYKQVENQQMEEQNQQLMQQQQMLQQQYQKEQYEKQHIPLRPSRNNNQPQTQRYNNQYAQNLQTDKLNDKIQKLEESFKKINKLYRREVENNNILVSKIEEIMKECEQCFQNNELLINSNINYQQQIENLQNQVKTYKEFQQKYFHLLRNHRKRNKSCLPNQSITNQIDEIIKKKLHERRESESTATQNQKTNDKEVNVSILEEEEESKPSKSYRKQTTGAKKYETIRADLAQKNNQNESDTNNILGDINEEVTNLTRDQAKIYLLNLAKDLYVNTNIKSSGLTRQVLKQIEIGGYKTGIISLFRAKRSLSNPLDYISDNEETKYSLNYQVDFNEIVKKSRLQFKKHSDGNQNANNHHYQQAVDDDQEIAVNLDKGLSGPFNIDMSVIIDGKSKLGKGLNVSKKIHKIAVDASFISNDGDMEDFN</sequence>
<proteinExistence type="predicted"/>
<dbReference type="AlphaFoldDB" id="Q22H06"/>
<keyword evidence="4" id="KW-1185">Reference proteome</keyword>
<name>Q22H06_TETTS</name>
<evidence type="ECO:0000313" key="4">
    <source>
        <dbReference type="Proteomes" id="UP000009168"/>
    </source>
</evidence>
<feature type="coiled-coil region" evidence="1">
    <location>
        <begin position="205"/>
        <end position="246"/>
    </location>
</feature>
<keyword evidence="1" id="KW-0175">Coiled coil</keyword>
<dbReference type="OMA" id="QPSINEC"/>
<evidence type="ECO:0000256" key="1">
    <source>
        <dbReference type="SAM" id="Coils"/>
    </source>
</evidence>
<dbReference type="eggNOG" id="ENOG502SN5F">
    <property type="taxonomic scope" value="Eukaryota"/>
</dbReference>
<evidence type="ECO:0000256" key="2">
    <source>
        <dbReference type="SAM" id="MobiDB-lite"/>
    </source>
</evidence>
<reference evidence="4" key="1">
    <citation type="journal article" date="2006" name="PLoS Biol.">
        <title>Macronuclear genome sequence of the ciliate Tetrahymena thermophila, a model eukaryote.</title>
        <authorList>
            <person name="Eisen J.A."/>
            <person name="Coyne R.S."/>
            <person name="Wu M."/>
            <person name="Wu D."/>
            <person name="Thiagarajan M."/>
            <person name="Wortman J.R."/>
            <person name="Badger J.H."/>
            <person name="Ren Q."/>
            <person name="Amedeo P."/>
            <person name="Jones K.M."/>
            <person name="Tallon L.J."/>
            <person name="Delcher A.L."/>
            <person name="Salzberg S.L."/>
            <person name="Silva J.C."/>
            <person name="Haas B.J."/>
            <person name="Majoros W.H."/>
            <person name="Farzad M."/>
            <person name="Carlton J.M."/>
            <person name="Smith R.K. Jr."/>
            <person name="Garg J."/>
            <person name="Pearlman R.E."/>
            <person name="Karrer K.M."/>
            <person name="Sun L."/>
            <person name="Manning G."/>
            <person name="Elde N.C."/>
            <person name="Turkewitz A.P."/>
            <person name="Asai D.J."/>
            <person name="Wilkes D.E."/>
            <person name="Wang Y."/>
            <person name="Cai H."/>
            <person name="Collins K."/>
            <person name="Stewart B.A."/>
            <person name="Lee S.R."/>
            <person name="Wilamowska K."/>
            <person name="Weinberg Z."/>
            <person name="Ruzzo W.L."/>
            <person name="Wloga D."/>
            <person name="Gaertig J."/>
            <person name="Frankel J."/>
            <person name="Tsao C.-C."/>
            <person name="Gorovsky M.A."/>
            <person name="Keeling P.J."/>
            <person name="Waller R.F."/>
            <person name="Patron N.J."/>
            <person name="Cherry J.M."/>
            <person name="Stover N.A."/>
            <person name="Krieger C.J."/>
            <person name="del Toro C."/>
            <person name="Ryder H.F."/>
            <person name="Williamson S.C."/>
            <person name="Barbeau R.A."/>
            <person name="Hamilton E.P."/>
            <person name="Orias E."/>
        </authorList>
    </citation>
    <scope>NUCLEOTIDE SEQUENCE [LARGE SCALE GENOMIC DNA]</scope>
    <source>
        <strain evidence="4">SB210</strain>
    </source>
</reference>
<feature type="coiled-coil region" evidence="1">
    <location>
        <begin position="348"/>
        <end position="427"/>
    </location>
</feature>
<dbReference type="KEGG" id="tet:TTHERM_00655460"/>
<accession>Q22H06</accession>
<gene>
    <name evidence="3" type="ORF">TTHERM_00655460</name>
</gene>
<feature type="region of interest" description="Disordered" evidence="2">
    <location>
        <begin position="460"/>
        <end position="504"/>
    </location>
</feature>
<organism evidence="3 4">
    <name type="scientific">Tetrahymena thermophila (strain SB210)</name>
    <dbReference type="NCBI Taxonomy" id="312017"/>
    <lineage>
        <taxon>Eukaryota</taxon>
        <taxon>Sar</taxon>
        <taxon>Alveolata</taxon>
        <taxon>Ciliophora</taxon>
        <taxon>Intramacronucleata</taxon>
        <taxon>Oligohymenophorea</taxon>
        <taxon>Hymenostomatida</taxon>
        <taxon>Tetrahymenina</taxon>
        <taxon>Tetrahymenidae</taxon>
        <taxon>Tetrahymena</taxon>
    </lineage>
</organism>
<dbReference type="RefSeq" id="XP_001032181.1">
    <property type="nucleotide sequence ID" value="XM_001032181.3"/>
</dbReference>
<dbReference type="GeneID" id="7832789"/>
<feature type="coiled-coil region" evidence="1">
    <location>
        <begin position="287"/>
        <end position="318"/>
    </location>
</feature>
<dbReference type="EMBL" id="GG662502">
    <property type="protein sequence ID" value="EAR84518.1"/>
    <property type="molecule type" value="Genomic_DNA"/>
</dbReference>
<protein>
    <submittedName>
        <fullName evidence="3">Uncharacterized protein</fullName>
    </submittedName>
</protein>